<reference evidence="1 2" key="1">
    <citation type="submission" date="2019-10" db="EMBL/GenBank/DDBJ databases">
        <authorList>
            <person name="Wolf R A."/>
        </authorList>
    </citation>
    <scope>NUCLEOTIDE SEQUENCE [LARGE SCALE GENOMIC DNA]</scope>
    <source>
        <strain evidence="1">Collinsella_aerofaciens_AK_138A</strain>
    </source>
</reference>
<evidence type="ECO:0000313" key="1">
    <source>
        <dbReference type="EMBL" id="VWL96650.1"/>
    </source>
</evidence>
<dbReference type="Proteomes" id="UP000330807">
    <property type="component" value="Unassembled WGS sequence"/>
</dbReference>
<name>A0A5K1J2N0_9ACTN</name>
<protein>
    <submittedName>
        <fullName evidence="1">Uncharacterized protein</fullName>
    </submittedName>
</protein>
<accession>A0A5K1J2N0</accession>
<organism evidence="1 2">
    <name type="scientific">Collinsella aerofaciens</name>
    <dbReference type="NCBI Taxonomy" id="74426"/>
    <lineage>
        <taxon>Bacteria</taxon>
        <taxon>Bacillati</taxon>
        <taxon>Actinomycetota</taxon>
        <taxon>Coriobacteriia</taxon>
        <taxon>Coriobacteriales</taxon>
        <taxon>Coriobacteriaceae</taxon>
        <taxon>Collinsella</taxon>
    </lineage>
</organism>
<dbReference type="AlphaFoldDB" id="A0A5K1J2N0"/>
<dbReference type="RefSeq" id="WP_156063551.1">
    <property type="nucleotide sequence ID" value="NZ_CABWIH010000038.1"/>
</dbReference>
<gene>
    <name evidence="1" type="ORF">LMKDKBCB_00085</name>
</gene>
<proteinExistence type="predicted"/>
<sequence length="93" mass="10300">MGWRSDIARGVYGNLPRALMDRGLFPFVEANCNQICLPCPRCGADLTCLDISFIDIRDKHATELRARTGLRLPVYPQQCPTCGCAITDDDAEP</sequence>
<dbReference type="EMBL" id="CABWIH010000038">
    <property type="protein sequence ID" value="VWL96650.1"/>
    <property type="molecule type" value="Genomic_DNA"/>
</dbReference>
<evidence type="ECO:0000313" key="2">
    <source>
        <dbReference type="Proteomes" id="UP000330807"/>
    </source>
</evidence>